<dbReference type="GO" id="GO:0003677">
    <property type="term" value="F:DNA binding"/>
    <property type="evidence" value="ECO:0007669"/>
    <property type="project" value="UniProtKB-KW"/>
</dbReference>
<proteinExistence type="predicted"/>
<dbReference type="AlphaFoldDB" id="A0A1C6U8D9"/>
<dbReference type="InterPro" id="IPR013196">
    <property type="entry name" value="HTH_11"/>
</dbReference>
<dbReference type="InterPro" id="IPR001034">
    <property type="entry name" value="DeoR_HTH"/>
</dbReference>
<dbReference type="STRING" id="47854.GA0070603_0969"/>
<protein>
    <submittedName>
        <fullName evidence="5">Predicted DNA-binding transcriptional regulator YafY, contains an HTH and WYL domains</fullName>
    </submittedName>
</protein>
<dbReference type="InterPro" id="IPR036390">
    <property type="entry name" value="WH_DNA-bd_sf"/>
</dbReference>
<dbReference type="Proteomes" id="UP000198605">
    <property type="component" value="Unassembled WGS sequence"/>
</dbReference>
<dbReference type="PANTHER" id="PTHR34580">
    <property type="match status" value="1"/>
</dbReference>
<dbReference type="Pfam" id="PF25583">
    <property type="entry name" value="WCX"/>
    <property type="match status" value="1"/>
</dbReference>
<reference evidence="6" key="1">
    <citation type="submission" date="2016-06" db="EMBL/GenBank/DDBJ databases">
        <authorList>
            <person name="Varghese N."/>
            <person name="Submissions Spin"/>
        </authorList>
    </citation>
    <scope>NUCLEOTIDE SEQUENCE [LARGE SCALE GENOMIC DNA]</scope>
    <source>
        <strain evidence="6">DSM 44151</strain>
    </source>
</reference>
<dbReference type="Pfam" id="PF13280">
    <property type="entry name" value="WYL"/>
    <property type="match status" value="1"/>
</dbReference>
<dbReference type="PROSITE" id="PS51000">
    <property type="entry name" value="HTH_DEOR_2"/>
    <property type="match status" value="1"/>
</dbReference>
<evidence type="ECO:0000256" key="2">
    <source>
        <dbReference type="ARBA" id="ARBA00023125"/>
    </source>
</evidence>
<sequence>MLETSARLLRLLSLLQSRRDWPGAELAERLGVTTRTVRRDVDRLRDLGYPVESATGTTGGYRLGVGAALPPLLLDDDEAVAVAVGLRAAATGTVTGIEETSLRALTKLEQVLPSRLRHRVGAMQSAILPLTGPGPTVNPELLTTLAAACRAHEGIRFGYQQHTRRAEPYRLVHTGRRWYLLAFDLDRDDWRTFRVDRIDRAPQPGPRFTPRPEPAEGVHAYVSNALTAAPYRHRATILFHAPLDAVAEHTSPTAGRLEPRDADSCLFYAGGDSLDSIAVFVALKGIDFQVLDPPELKDHIRALAQRLTRAGAED</sequence>
<dbReference type="Pfam" id="PF08279">
    <property type="entry name" value="HTH_11"/>
    <property type="match status" value="1"/>
</dbReference>
<dbReference type="InterPro" id="IPR051534">
    <property type="entry name" value="CBASS_pafABC_assoc_protein"/>
</dbReference>
<dbReference type="Gene3D" id="1.10.10.10">
    <property type="entry name" value="Winged helix-like DNA-binding domain superfamily/Winged helix DNA-binding domain"/>
    <property type="match status" value="1"/>
</dbReference>
<dbReference type="PROSITE" id="PS52050">
    <property type="entry name" value="WYL"/>
    <property type="match status" value="1"/>
</dbReference>
<evidence type="ECO:0000256" key="1">
    <source>
        <dbReference type="ARBA" id="ARBA00023015"/>
    </source>
</evidence>
<evidence type="ECO:0000259" key="4">
    <source>
        <dbReference type="PROSITE" id="PS51000"/>
    </source>
</evidence>
<evidence type="ECO:0000256" key="3">
    <source>
        <dbReference type="ARBA" id="ARBA00023163"/>
    </source>
</evidence>
<dbReference type="InterPro" id="IPR018356">
    <property type="entry name" value="Tscrpt_reg_HTH_DeoR_CS"/>
</dbReference>
<name>A0A1C6U8D9_9ACTN</name>
<dbReference type="PIRSF" id="PIRSF016838">
    <property type="entry name" value="PafC"/>
    <property type="match status" value="1"/>
</dbReference>
<dbReference type="InterPro" id="IPR036388">
    <property type="entry name" value="WH-like_DNA-bd_sf"/>
</dbReference>
<dbReference type="OrthoDB" id="8555652at2"/>
<dbReference type="InterPro" id="IPR057727">
    <property type="entry name" value="WCX_dom"/>
</dbReference>
<dbReference type="GeneID" id="43277641"/>
<keyword evidence="2 5" id="KW-0238">DNA-binding</keyword>
<dbReference type="PANTHER" id="PTHR34580:SF3">
    <property type="entry name" value="PROTEIN PAFB"/>
    <property type="match status" value="1"/>
</dbReference>
<dbReference type="EMBL" id="FMIB01000002">
    <property type="protein sequence ID" value="SCL50365.1"/>
    <property type="molecule type" value="Genomic_DNA"/>
</dbReference>
<dbReference type="InterPro" id="IPR026881">
    <property type="entry name" value="WYL_dom"/>
</dbReference>
<gene>
    <name evidence="5" type="ORF">GA0070603_0969</name>
</gene>
<feature type="domain" description="HTH deoR-type" evidence="4">
    <location>
        <begin position="4"/>
        <end position="63"/>
    </location>
</feature>
<dbReference type="PROSITE" id="PS00894">
    <property type="entry name" value="HTH_DEOR_1"/>
    <property type="match status" value="1"/>
</dbReference>
<keyword evidence="3" id="KW-0804">Transcription</keyword>
<dbReference type="GO" id="GO:0003700">
    <property type="term" value="F:DNA-binding transcription factor activity"/>
    <property type="evidence" value="ECO:0007669"/>
    <property type="project" value="InterPro"/>
</dbReference>
<keyword evidence="6" id="KW-1185">Reference proteome</keyword>
<dbReference type="SUPFAM" id="SSF46785">
    <property type="entry name" value="Winged helix' DNA-binding domain"/>
    <property type="match status" value="1"/>
</dbReference>
<dbReference type="InterPro" id="IPR028349">
    <property type="entry name" value="PafC-like"/>
</dbReference>
<dbReference type="RefSeq" id="WP_091307694.1">
    <property type="nucleotide sequence ID" value="NZ_FMIB01000002.1"/>
</dbReference>
<accession>A0A1C6U8D9</accession>
<organism evidence="5 6">
    <name type="scientific">Micromonospora chersina</name>
    <dbReference type="NCBI Taxonomy" id="47854"/>
    <lineage>
        <taxon>Bacteria</taxon>
        <taxon>Bacillati</taxon>
        <taxon>Actinomycetota</taxon>
        <taxon>Actinomycetes</taxon>
        <taxon>Micromonosporales</taxon>
        <taxon>Micromonosporaceae</taxon>
        <taxon>Micromonospora</taxon>
    </lineage>
</organism>
<evidence type="ECO:0000313" key="5">
    <source>
        <dbReference type="EMBL" id="SCL50365.1"/>
    </source>
</evidence>
<evidence type="ECO:0000313" key="6">
    <source>
        <dbReference type="Proteomes" id="UP000198605"/>
    </source>
</evidence>
<keyword evidence="1" id="KW-0805">Transcription regulation</keyword>